<dbReference type="SUPFAM" id="SSF110916">
    <property type="entry name" value="Peptidyl-tRNA hydrolase domain-like"/>
    <property type="match status" value="1"/>
</dbReference>
<dbReference type="PANTHER" id="PTHR11075">
    <property type="entry name" value="PEPTIDE CHAIN RELEASE FACTOR"/>
    <property type="match status" value="1"/>
</dbReference>
<reference evidence="4" key="1">
    <citation type="submission" date="2009-08" db="EMBL/GenBank/DDBJ databases">
        <title>Annotation of Salpingoeca rosetta.</title>
        <authorList>
            <consortium name="The Broad Institute Genome Sequencing Platform"/>
            <person name="Russ C."/>
            <person name="Cuomo C."/>
            <person name="Burger G."/>
            <person name="Gray M.W."/>
            <person name="Holland P.W.H."/>
            <person name="King N."/>
            <person name="Lang F.B.F."/>
            <person name="Roger A.J."/>
            <person name="Ruiz-Trillo I."/>
            <person name="Young S.K."/>
            <person name="Zeng Q."/>
            <person name="Gargeya S."/>
            <person name="Alvarado L."/>
            <person name="Berlin A."/>
            <person name="Chapman S.B."/>
            <person name="Chen Z."/>
            <person name="Freedman E."/>
            <person name="Gellesch M."/>
            <person name="Goldberg J."/>
            <person name="Griggs A."/>
            <person name="Gujja S."/>
            <person name="Heilman E."/>
            <person name="Heiman D."/>
            <person name="Howarth C."/>
            <person name="Mehta T."/>
            <person name="Neiman D."/>
            <person name="Pearson M."/>
            <person name="Roberts A."/>
            <person name="Saif S."/>
            <person name="Shea T."/>
            <person name="Shenoy N."/>
            <person name="Sisk P."/>
            <person name="Stolte C."/>
            <person name="Sykes S."/>
            <person name="White J."/>
            <person name="Yandava C."/>
            <person name="Haas B."/>
            <person name="Nusbaum C."/>
            <person name="Birren B."/>
        </authorList>
    </citation>
    <scope>NUCLEOTIDE SEQUENCE [LARGE SCALE GENOMIC DNA]</scope>
    <source>
        <strain evidence="4">ATCC 50818</strain>
    </source>
</reference>
<evidence type="ECO:0000256" key="2">
    <source>
        <dbReference type="SAM" id="SignalP"/>
    </source>
</evidence>
<dbReference type="FunFam" id="3.30.160.20:FF:000046">
    <property type="entry name" value="Peptidyl-tRNA hydrolase ICT1"/>
    <property type="match status" value="1"/>
</dbReference>
<evidence type="ECO:0000256" key="1">
    <source>
        <dbReference type="SAM" id="MobiDB-lite"/>
    </source>
</evidence>
<dbReference type="InterPro" id="IPR000352">
    <property type="entry name" value="Pep_chain_release_fac_I"/>
</dbReference>
<feature type="compositionally biased region" description="Basic and acidic residues" evidence="1">
    <location>
        <begin position="193"/>
        <end position="203"/>
    </location>
</feature>
<dbReference type="InterPro" id="IPR052104">
    <property type="entry name" value="Mito_Release_Factor_mL62"/>
</dbReference>
<dbReference type="AlphaFoldDB" id="F2TZ90"/>
<protein>
    <recommendedName>
        <fullName evidence="3">Prokaryotic-type class I peptide chain release factors domain-containing protein</fullName>
    </recommendedName>
</protein>
<dbReference type="STRING" id="946362.F2TZ90"/>
<dbReference type="GO" id="GO:0016150">
    <property type="term" value="F:translation release factor activity, codon nonspecific"/>
    <property type="evidence" value="ECO:0007669"/>
    <property type="project" value="TreeGrafter"/>
</dbReference>
<dbReference type="InParanoid" id="F2TZ90"/>
<dbReference type="KEGG" id="sre:PTSG_01889"/>
<dbReference type="Pfam" id="PF00472">
    <property type="entry name" value="RF-1"/>
    <property type="match status" value="1"/>
</dbReference>
<dbReference type="PROSITE" id="PS00745">
    <property type="entry name" value="RF_PROK_I"/>
    <property type="match status" value="1"/>
</dbReference>
<dbReference type="OrthoDB" id="270639at2759"/>
<gene>
    <name evidence="4" type="ORF">PTSG_01889</name>
</gene>
<dbReference type="FunCoup" id="F2TZ90">
    <property type="interactions" value="1196"/>
</dbReference>
<sequence>MAQLPLVLSLGGVLRTASVVGRMRQQQAVVWPREGRWSFLSSFQLRWMSADKGSKQRSGGDYLFYGPIPQEALTATYSRSGGAGGQHVNKVSTKVTLRFNVDEAYWLTEEAKAAIKTNLSTRMNKQGELVVQCQDTRSQNRNYDLAVQRMTEMCVEATKQDKEASAQQQAKVKKLKRQFNERRLKEKKKQSQKKADRKGSLDF</sequence>
<dbReference type="GeneID" id="16078465"/>
<feature type="region of interest" description="Disordered" evidence="1">
    <location>
        <begin position="161"/>
        <end position="203"/>
    </location>
</feature>
<organism evidence="5">
    <name type="scientific">Salpingoeca rosetta (strain ATCC 50818 / BSB-021)</name>
    <dbReference type="NCBI Taxonomy" id="946362"/>
    <lineage>
        <taxon>Eukaryota</taxon>
        <taxon>Choanoflagellata</taxon>
        <taxon>Craspedida</taxon>
        <taxon>Salpingoecidae</taxon>
        <taxon>Salpingoeca</taxon>
    </lineage>
</organism>
<name>F2TZ90_SALR5</name>
<proteinExistence type="predicted"/>
<keyword evidence="5" id="KW-1185">Reference proteome</keyword>
<dbReference type="GO" id="GO:0004045">
    <property type="term" value="F:peptidyl-tRNA hydrolase activity"/>
    <property type="evidence" value="ECO:0007669"/>
    <property type="project" value="TreeGrafter"/>
</dbReference>
<feature type="domain" description="Prokaryotic-type class I peptide chain release factors" evidence="3">
    <location>
        <begin position="79"/>
        <end position="95"/>
    </location>
</feature>
<dbReference type="OMA" id="SEHRSQW"/>
<evidence type="ECO:0000313" key="4">
    <source>
        <dbReference type="EMBL" id="EGD78914.1"/>
    </source>
</evidence>
<dbReference type="NCBIfam" id="NF006718">
    <property type="entry name" value="PRK09256.1"/>
    <property type="match status" value="1"/>
</dbReference>
<dbReference type="EMBL" id="GL832957">
    <property type="protein sequence ID" value="EGD78914.1"/>
    <property type="molecule type" value="Genomic_DNA"/>
</dbReference>
<evidence type="ECO:0000313" key="5">
    <source>
        <dbReference type="Proteomes" id="UP000007799"/>
    </source>
</evidence>
<dbReference type="RefSeq" id="XP_004997870.1">
    <property type="nucleotide sequence ID" value="XM_004997813.1"/>
</dbReference>
<dbReference type="PANTHER" id="PTHR11075:SF54">
    <property type="entry name" value="LARGE RIBOSOMAL SUBUNIT PROTEIN ML62"/>
    <property type="match status" value="1"/>
</dbReference>
<dbReference type="Gene3D" id="3.30.160.20">
    <property type="match status" value="1"/>
</dbReference>
<dbReference type="GO" id="GO:0005762">
    <property type="term" value="C:mitochondrial large ribosomal subunit"/>
    <property type="evidence" value="ECO:0007669"/>
    <property type="project" value="TreeGrafter"/>
</dbReference>
<feature type="signal peptide" evidence="2">
    <location>
        <begin position="1"/>
        <end position="18"/>
    </location>
</feature>
<feature type="chain" id="PRO_5003288243" description="Prokaryotic-type class I peptide chain release factors domain-containing protein" evidence="2">
    <location>
        <begin position="19"/>
        <end position="203"/>
    </location>
</feature>
<dbReference type="GO" id="GO:0070126">
    <property type="term" value="P:mitochondrial translational termination"/>
    <property type="evidence" value="ECO:0007669"/>
    <property type="project" value="TreeGrafter"/>
</dbReference>
<keyword evidence="2" id="KW-0732">Signal</keyword>
<dbReference type="Proteomes" id="UP000007799">
    <property type="component" value="Unassembled WGS sequence"/>
</dbReference>
<accession>F2TZ90</accession>
<evidence type="ECO:0000259" key="3">
    <source>
        <dbReference type="PROSITE" id="PS00745"/>
    </source>
</evidence>
<dbReference type="eggNOG" id="KOG3429">
    <property type="taxonomic scope" value="Eukaryota"/>
</dbReference>